<dbReference type="PANTHER" id="PTHR20935:SF0">
    <property type="entry name" value="SERINE_THREONINE-PROTEIN PHOSPHATASE PGAM5, MITOCHONDRIAL"/>
    <property type="match status" value="1"/>
</dbReference>
<reference evidence="2 3" key="1">
    <citation type="submission" date="2019-01" db="EMBL/GenBank/DDBJ databases">
        <title>Genomic insights into a novel species Rhodoferax sp.</title>
        <authorList>
            <person name="Jin L."/>
        </authorList>
    </citation>
    <scope>NUCLEOTIDE SEQUENCE [LARGE SCALE GENOMIC DNA]</scope>
    <source>
        <strain evidence="2 3">CHu59-6-5</strain>
    </source>
</reference>
<accession>A0A515D6Z6</accession>
<dbReference type="Gene3D" id="3.40.50.1240">
    <property type="entry name" value="Phosphoglycerate mutase-like"/>
    <property type="match status" value="1"/>
</dbReference>
<dbReference type="GO" id="GO:0016787">
    <property type="term" value="F:hydrolase activity"/>
    <property type="evidence" value="ECO:0007669"/>
    <property type="project" value="UniProtKB-KW"/>
</dbReference>
<dbReference type="KEGG" id="rhf:EUB48_01790"/>
<sequence length="247" mass="26908">MGTLYLVRHGQASFGAEDYDQLSDLGKKQSVRLGEYFRQKGLTFDAVLTGTLHRHAQTWAGICEGMAPTLGTDVSSLPPEGALAARGGPSPLMPQALLWPGLNEYDSEAVIGAIHPHKLEKPDSPEMYRHHFRLLRDGLAQWMAGVVSPRGMPSYTEFAAGVTSALDHVRARHHGGRVLIVSSGGPIATAVGHVLGTTPETTIELNLRIRNASVTEFAFTPKRHMLLTYNTLPHLDAPEHADWVTYS</sequence>
<protein>
    <submittedName>
        <fullName evidence="2">Histidine phosphatase family protein</fullName>
    </submittedName>
</protein>
<dbReference type="PANTHER" id="PTHR20935">
    <property type="entry name" value="PHOSPHOGLYCERATE MUTASE-RELATED"/>
    <property type="match status" value="1"/>
</dbReference>
<evidence type="ECO:0000313" key="3">
    <source>
        <dbReference type="Proteomes" id="UP000316798"/>
    </source>
</evidence>
<proteinExistence type="predicted"/>
<gene>
    <name evidence="2" type="ORF">EUB48_01790</name>
</gene>
<dbReference type="InterPro" id="IPR029033">
    <property type="entry name" value="His_PPase_superfam"/>
</dbReference>
<dbReference type="SMART" id="SM00855">
    <property type="entry name" value="PGAM"/>
    <property type="match status" value="1"/>
</dbReference>
<dbReference type="Proteomes" id="UP000316798">
    <property type="component" value="Chromosome"/>
</dbReference>
<dbReference type="CDD" id="cd07067">
    <property type="entry name" value="HP_PGM_like"/>
    <property type="match status" value="1"/>
</dbReference>
<dbReference type="InterPro" id="IPR013078">
    <property type="entry name" value="His_Pase_superF_clade-1"/>
</dbReference>
<dbReference type="AlphaFoldDB" id="A0A515D6Z6"/>
<keyword evidence="1" id="KW-0378">Hydrolase</keyword>
<organism evidence="2 3">
    <name type="scientific">Rhodoferax sediminis</name>
    <dbReference type="NCBI Taxonomy" id="2509614"/>
    <lineage>
        <taxon>Bacteria</taxon>
        <taxon>Pseudomonadati</taxon>
        <taxon>Pseudomonadota</taxon>
        <taxon>Betaproteobacteria</taxon>
        <taxon>Burkholderiales</taxon>
        <taxon>Comamonadaceae</taxon>
        <taxon>Rhodoferax</taxon>
    </lineage>
</organism>
<dbReference type="InterPro" id="IPR051021">
    <property type="entry name" value="Mito_Ser/Thr_phosphatase"/>
</dbReference>
<dbReference type="OrthoDB" id="280692at2"/>
<dbReference type="RefSeq" id="WP_142817345.1">
    <property type="nucleotide sequence ID" value="NZ_CP035503.1"/>
</dbReference>
<dbReference type="Pfam" id="PF00300">
    <property type="entry name" value="His_Phos_1"/>
    <property type="match status" value="2"/>
</dbReference>
<dbReference type="SUPFAM" id="SSF53254">
    <property type="entry name" value="Phosphoglycerate mutase-like"/>
    <property type="match status" value="1"/>
</dbReference>
<name>A0A515D6Z6_9BURK</name>
<dbReference type="EMBL" id="CP035503">
    <property type="protein sequence ID" value="QDL36167.1"/>
    <property type="molecule type" value="Genomic_DNA"/>
</dbReference>
<keyword evidence="3" id="KW-1185">Reference proteome</keyword>
<evidence type="ECO:0000256" key="1">
    <source>
        <dbReference type="ARBA" id="ARBA00022801"/>
    </source>
</evidence>
<evidence type="ECO:0000313" key="2">
    <source>
        <dbReference type="EMBL" id="QDL36167.1"/>
    </source>
</evidence>